<keyword evidence="5" id="KW-0539">Nucleus</keyword>
<evidence type="ECO:0000313" key="6">
    <source>
        <dbReference type="EMBL" id="KAL0808554.1"/>
    </source>
</evidence>
<evidence type="ECO:0000313" key="7">
    <source>
        <dbReference type="Proteomes" id="UP001549921"/>
    </source>
</evidence>
<dbReference type="Proteomes" id="UP001549921">
    <property type="component" value="Unassembled WGS sequence"/>
</dbReference>
<evidence type="ECO:0000256" key="1">
    <source>
        <dbReference type="ARBA" id="ARBA00004123"/>
    </source>
</evidence>
<comment type="subcellular location">
    <subcellularLocation>
        <location evidence="1">Nucleus</location>
    </subcellularLocation>
</comment>
<protein>
    <submittedName>
        <fullName evidence="6">Uncharacterized protein</fullName>
    </submittedName>
</protein>
<keyword evidence="2" id="KW-0479">Metal-binding</keyword>
<proteinExistence type="predicted"/>
<keyword evidence="3" id="KW-0863">Zinc-finger</keyword>
<evidence type="ECO:0000256" key="5">
    <source>
        <dbReference type="ARBA" id="ARBA00023242"/>
    </source>
</evidence>
<comment type="caution">
    <text evidence="6">The sequence shown here is derived from an EMBL/GenBank/DDBJ whole genome shotgun (WGS) entry which is preliminary data.</text>
</comment>
<dbReference type="PANTHER" id="PTHR46481">
    <property type="entry name" value="ZINC FINGER BED DOMAIN-CONTAINING PROTEIN 4"/>
    <property type="match status" value="1"/>
</dbReference>
<organism evidence="6 7">
    <name type="scientific">Loxostege sticticalis</name>
    <name type="common">Beet webworm moth</name>
    <dbReference type="NCBI Taxonomy" id="481309"/>
    <lineage>
        <taxon>Eukaryota</taxon>
        <taxon>Metazoa</taxon>
        <taxon>Ecdysozoa</taxon>
        <taxon>Arthropoda</taxon>
        <taxon>Hexapoda</taxon>
        <taxon>Insecta</taxon>
        <taxon>Pterygota</taxon>
        <taxon>Neoptera</taxon>
        <taxon>Endopterygota</taxon>
        <taxon>Lepidoptera</taxon>
        <taxon>Glossata</taxon>
        <taxon>Ditrysia</taxon>
        <taxon>Pyraloidea</taxon>
        <taxon>Crambidae</taxon>
        <taxon>Pyraustinae</taxon>
        <taxon>Loxostege</taxon>
    </lineage>
</organism>
<dbReference type="GO" id="GO:0008270">
    <property type="term" value="F:zinc ion binding"/>
    <property type="evidence" value="ECO:0007669"/>
    <property type="project" value="UniProtKB-KW"/>
</dbReference>
<dbReference type="SUPFAM" id="SSF53098">
    <property type="entry name" value="Ribonuclease H-like"/>
    <property type="match status" value="1"/>
</dbReference>
<evidence type="ECO:0000256" key="4">
    <source>
        <dbReference type="ARBA" id="ARBA00022833"/>
    </source>
</evidence>
<sequence>MEPFDLVNKIGFQRLLKKLSPNYKIVSRFHITKKVIPEMYVRVKAKVLELLRTSDSSSQSNDFLSLIAHGINANFEYKNYCLEVIPFDGAQHSGINISSNLNTAFQDWGIQDRVRAVVTDNAPNMRLAIRDIQKTYDVLPVKCLAHSLQLIIKASLFKDDMVNEMITKARSVIGHFSHSTSSSKILKEMHNIPNHVLIQDITTRWDSTLVALRRLLEQRIAVQACLPRIKCKVELTTEEWVMMEEVVNILRYFEEATKSISKDNATLSDAIPLINSLRKLLNTYVSTFYINKK</sequence>
<dbReference type="InterPro" id="IPR012337">
    <property type="entry name" value="RNaseH-like_sf"/>
</dbReference>
<reference evidence="6 7" key="1">
    <citation type="submission" date="2024-06" db="EMBL/GenBank/DDBJ databases">
        <title>A chromosome-level genome assembly of beet webworm, Loxostege sticticalis.</title>
        <authorList>
            <person name="Zhang Y."/>
        </authorList>
    </citation>
    <scope>NUCLEOTIDE SEQUENCE [LARGE SCALE GENOMIC DNA]</scope>
    <source>
        <strain evidence="6">AQ028</strain>
        <tissue evidence="6">Male pupae</tissue>
    </source>
</reference>
<dbReference type="InterPro" id="IPR052035">
    <property type="entry name" value="ZnF_BED_domain_contain"/>
</dbReference>
<dbReference type="EMBL" id="JBEDNZ010000031">
    <property type="protein sequence ID" value="KAL0808554.1"/>
    <property type="molecule type" value="Genomic_DNA"/>
</dbReference>
<evidence type="ECO:0000256" key="2">
    <source>
        <dbReference type="ARBA" id="ARBA00022723"/>
    </source>
</evidence>
<dbReference type="GO" id="GO:0005634">
    <property type="term" value="C:nucleus"/>
    <property type="evidence" value="ECO:0007669"/>
    <property type="project" value="UniProtKB-SubCell"/>
</dbReference>
<keyword evidence="4" id="KW-0862">Zinc</keyword>
<name>A0ABD0S3H1_LOXSC</name>
<dbReference type="PANTHER" id="PTHR46481:SF10">
    <property type="entry name" value="ZINC FINGER BED DOMAIN-CONTAINING PROTEIN 39"/>
    <property type="match status" value="1"/>
</dbReference>
<dbReference type="AlphaFoldDB" id="A0ABD0S3H1"/>
<gene>
    <name evidence="6" type="ORF">ABMA28_012999</name>
</gene>
<evidence type="ECO:0000256" key="3">
    <source>
        <dbReference type="ARBA" id="ARBA00022771"/>
    </source>
</evidence>
<accession>A0ABD0S3H1</accession>